<feature type="transmembrane region" description="Helical" evidence="2">
    <location>
        <begin position="49"/>
        <end position="69"/>
    </location>
</feature>
<keyword evidence="2" id="KW-0472">Membrane</keyword>
<keyword evidence="4" id="KW-1185">Reference proteome</keyword>
<reference evidence="3 4" key="1">
    <citation type="submission" date="2018-11" db="EMBL/GenBank/DDBJ databases">
        <title>Genomes From Bacteria Associated with the Canine Oral Cavity: a Test Case for Automated Genome-Based Taxonomic Assignment.</title>
        <authorList>
            <person name="Coil D.A."/>
            <person name="Jospin G."/>
            <person name="Darling A.E."/>
            <person name="Wallis C."/>
            <person name="Davis I.J."/>
            <person name="Harris S."/>
            <person name="Eisen J.A."/>
            <person name="Holcombe L.J."/>
            <person name="O'Flynn C."/>
        </authorList>
    </citation>
    <scope>NUCLEOTIDE SEQUENCE [LARGE SCALE GENOMIC DNA]</scope>
    <source>
        <strain evidence="3 4">OH5050</strain>
    </source>
</reference>
<dbReference type="EMBL" id="RQZC01000001">
    <property type="protein sequence ID" value="RRD30644.1"/>
    <property type="molecule type" value="Genomic_DNA"/>
</dbReference>
<proteinExistence type="predicted"/>
<dbReference type="OrthoDB" id="7359894at2"/>
<keyword evidence="2" id="KW-1133">Transmembrane helix</keyword>
<accession>A0A3P1V8V2</accession>
<feature type="region of interest" description="Disordered" evidence="1">
    <location>
        <begin position="363"/>
        <end position="398"/>
    </location>
</feature>
<evidence type="ECO:0000313" key="3">
    <source>
        <dbReference type="EMBL" id="RRD30644.1"/>
    </source>
</evidence>
<feature type="region of interest" description="Disordered" evidence="1">
    <location>
        <begin position="417"/>
        <end position="447"/>
    </location>
</feature>
<feature type="region of interest" description="Disordered" evidence="1">
    <location>
        <begin position="1"/>
        <end position="43"/>
    </location>
</feature>
<dbReference type="AlphaFoldDB" id="A0A3P1V8V2"/>
<feature type="transmembrane region" description="Helical" evidence="2">
    <location>
        <begin position="109"/>
        <end position="132"/>
    </location>
</feature>
<protein>
    <submittedName>
        <fullName evidence="3">Uncharacterized protein</fullName>
    </submittedName>
</protein>
<feature type="compositionally biased region" description="Acidic residues" evidence="1">
    <location>
        <begin position="380"/>
        <end position="390"/>
    </location>
</feature>
<name>A0A3P1V8V2_9ACTO</name>
<feature type="region of interest" description="Disordered" evidence="1">
    <location>
        <begin position="268"/>
        <end position="295"/>
    </location>
</feature>
<dbReference type="Proteomes" id="UP000271272">
    <property type="component" value="Unassembled WGS sequence"/>
</dbReference>
<sequence length="447" mass="47051">MDDSAPHHHIPSSPTGGPAPGDPPHRLDQVAGPHQRPGPGGRMGPGRRLSLVVLALSLLATALLCLLLARGAVGLVNGGLLLIGLPVAILGAGIIVSGLRRRRGGWMSLLGWPALLVALPVLALGAVVPTAVRAIPPRGMEQAVGRTTYTWQDLVEAGSGTSRELPVVAAGEVVLDLREMPQEARGAEAGDLALSAIDVELGAGEVRILAGEDAPITVEAESSRARFSARVPQAWSIDEAVSHGAGDRGGWDMWDTDVPDVWDEDEYTPDGSPARMTTRSEGALDSAVLRSPAAQSSGTGLTVRARLGAGRIIVNGPQEVTWEGDASQEVWVVEYWRDETGRIHLDDHDLVVPGMTHPAIGARRAQQCVEQARGAASSPADDDAPWDSDEDRDHYDRDWEAWEGLDELTAEQRRAYSDCARQAATDQGQAATASPAPSPAPSASATD</sequence>
<dbReference type="RefSeq" id="WP_124932563.1">
    <property type="nucleotide sequence ID" value="NZ_RQZC01000001.1"/>
</dbReference>
<comment type="caution">
    <text evidence="3">The sequence shown here is derived from an EMBL/GenBank/DDBJ whole genome shotgun (WGS) entry which is preliminary data.</text>
</comment>
<evidence type="ECO:0000256" key="1">
    <source>
        <dbReference type="SAM" id="MobiDB-lite"/>
    </source>
</evidence>
<organism evidence="3 4">
    <name type="scientific">Actinomyces bowdenii</name>
    <dbReference type="NCBI Taxonomy" id="131109"/>
    <lineage>
        <taxon>Bacteria</taxon>
        <taxon>Bacillati</taxon>
        <taxon>Actinomycetota</taxon>
        <taxon>Actinomycetes</taxon>
        <taxon>Actinomycetales</taxon>
        <taxon>Actinomycetaceae</taxon>
        <taxon>Actinomyces</taxon>
    </lineage>
</organism>
<keyword evidence="2" id="KW-0812">Transmembrane</keyword>
<feature type="compositionally biased region" description="Low complexity" evidence="1">
    <location>
        <begin position="420"/>
        <end position="447"/>
    </location>
</feature>
<evidence type="ECO:0000313" key="4">
    <source>
        <dbReference type="Proteomes" id="UP000271272"/>
    </source>
</evidence>
<evidence type="ECO:0000256" key="2">
    <source>
        <dbReference type="SAM" id="Phobius"/>
    </source>
</evidence>
<gene>
    <name evidence="3" type="ORF">EII10_00535</name>
</gene>
<feature type="transmembrane region" description="Helical" evidence="2">
    <location>
        <begin position="75"/>
        <end position="97"/>
    </location>
</feature>